<evidence type="ECO:0000313" key="3">
    <source>
        <dbReference type="Proteomes" id="UP000193689"/>
    </source>
</evidence>
<dbReference type="STRING" id="1141098.A0A1Y2EJD2"/>
<dbReference type="GO" id="GO:0000964">
    <property type="term" value="P:mitochondrial RNA 5'-end processing"/>
    <property type="evidence" value="ECO:0007669"/>
    <property type="project" value="TreeGrafter"/>
</dbReference>
<proteinExistence type="predicted"/>
<comment type="caution">
    <text evidence="2">The sequence shown here is derived from an EMBL/GenBank/DDBJ whole genome shotgun (WGS) entry which is preliminary data.</text>
</comment>
<evidence type="ECO:0000313" key="2">
    <source>
        <dbReference type="EMBL" id="ORY71670.1"/>
    </source>
</evidence>
<feature type="region of interest" description="Disordered" evidence="1">
    <location>
        <begin position="503"/>
        <end position="548"/>
    </location>
</feature>
<dbReference type="Pfam" id="PF08634">
    <property type="entry name" value="Pet127"/>
    <property type="match status" value="1"/>
</dbReference>
<name>A0A1Y2EJD2_9PEZI</name>
<feature type="non-terminal residue" evidence="2">
    <location>
        <position position="750"/>
    </location>
</feature>
<dbReference type="OrthoDB" id="10249045at2759"/>
<dbReference type="AlphaFoldDB" id="A0A1Y2EJD2"/>
<dbReference type="GO" id="GO:0005740">
    <property type="term" value="C:mitochondrial envelope"/>
    <property type="evidence" value="ECO:0007669"/>
    <property type="project" value="TreeGrafter"/>
</dbReference>
<reference evidence="2 3" key="1">
    <citation type="submission" date="2016-07" db="EMBL/GenBank/DDBJ databases">
        <title>Pervasive Adenine N6-methylation of Active Genes in Fungi.</title>
        <authorList>
            <consortium name="DOE Joint Genome Institute"/>
            <person name="Mondo S.J."/>
            <person name="Dannebaum R.O."/>
            <person name="Kuo R.C."/>
            <person name="Labutti K."/>
            <person name="Haridas S."/>
            <person name="Kuo A."/>
            <person name="Salamov A."/>
            <person name="Ahrendt S.R."/>
            <person name="Lipzen A."/>
            <person name="Sullivan W."/>
            <person name="Andreopoulos W.B."/>
            <person name="Clum A."/>
            <person name="Lindquist E."/>
            <person name="Daum C."/>
            <person name="Ramamoorthy G.K."/>
            <person name="Gryganskyi A."/>
            <person name="Culley D."/>
            <person name="Magnuson J.K."/>
            <person name="James T.Y."/>
            <person name="O'Malley M.A."/>
            <person name="Stajich J.E."/>
            <person name="Spatafora J.W."/>
            <person name="Visel A."/>
            <person name="Grigoriev I.V."/>
        </authorList>
    </citation>
    <scope>NUCLEOTIDE SEQUENCE [LARGE SCALE GENOMIC DNA]</scope>
    <source>
        <strain evidence="2 3">CBS 129021</strain>
    </source>
</reference>
<dbReference type="GeneID" id="63770847"/>
<dbReference type="PANTHER" id="PTHR31014">
    <property type="entry name" value="MITOCHONDRIAL TRANSLATION SYSTEM COMPONENT PET127-RELATED"/>
    <property type="match status" value="1"/>
</dbReference>
<dbReference type="Proteomes" id="UP000193689">
    <property type="component" value="Unassembled WGS sequence"/>
</dbReference>
<keyword evidence="3" id="KW-1185">Reference proteome</keyword>
<dbReference type="PANTHER" id="PTHR31014:SF0">
    <property type="entry name" value="MITOCHONDRIAL TRANSLATION SYSTEM COMPONENT PET127-RELATED"/>
    <property type="match status" value="1"/>
</dbReference>
<evidence type="ECO:0000256" key="1">
    <source>
        <dbReference type="SAM" id="MobiDB-lite"/>
    </source>
</evidence>
<dbReference type="InterPro" id="IPR013943">
    <property type="entry name" value="Pet127"/>
</dbReference>
<dbReference type="EMBL" id="MCFJ01000001">
    <property type="protein sequence ID" value="ORY71670.1"/>
    <property type="molecule type" value="Genomic_DNA"/>
</dbReference>
<dbReference type="RefSeq" id="XP_040721262.1">
    <property type="nucleotide sequence ID" value="XM_040854635.1"/>
</dbReference>
<feature type="non-terminal residue" evidence="2">
    <location>
        <position position="1"/>
    </location>
</feature>
<sequence>IDVKRLYSHDLNLVPIVKPQPAVPSVSYGLDRVLFNPGVYHLQDPRSRVYNFDPYLSKIMPIKEFDFNALKQYVTSSKDETLIATAREHGKKYTGSTSSMTSMLSHFHFLLSSWRPINSEMVSQGFPVESEQYTAIMRAPAATFLHWKDGVYAIDADKEYDSSNILSMLGKSMEKLLTMTKEEYERYRHVNSDQISEEERNADEAFHYTGLGDFMMRSQLDAHDPRVPGTGMFDLKTRAVISIRMDAKGFQKGLGYEIRQRFGQWESFEREYHDMIRSAFLKYSLQVRMGRMDGIFVAFHNTQRIFGFQYIPLEEMDLSLHGTSNVLLGDKEFKLSLGLLNELLDRATNKFPEQSLRLHFETRQSEKTPFMYFFAKPVAPGEIEAVQNAGKASIDAFETEVLGLGKSPATTGATPESEDVLDIEDAEDAEDSGPSEIQDMEDVATWEEVRAMVDEAMEADEVGVGAVREAIEIALDESGLLESQSIENTRRYVDALLSAITGNEVSDEPQPSEDNSSASTPASSQEEIEAEDEEEAEESNGDNNPNASMMTLRNLIKRMAQKVDVGKPSAAQREADDSSRLKEFERILRNMITQSKAEDAARDIEDANDEELAELTEEKASCKSKEARDSELDGSLLGMVLTIRNTVNGEYVTRPNELGEHDDWAVEYNIDEMDAKRTRRLYEMCKTRRQKIFSSSGDRDVQWHQMWKGQLSMSTQKGRTFREQETMEAKTKPVYVVGEEGAKTYEEVFG</sequence>
<organism evidence="2 3">
    <name type="scientific">Pseudomassariella vexata</name>
    <dbReference type="NCBI Taxonomy" id="1141098"/>
    <lineage>
        <taxon>Eukaryota</taxon>
        <taxon>Fungi</taxon>
        <taxon>Dikarya</taxon>
        <taxon>Ascomycota</taxon>
        <taxon>Pezizomycotina</taxon>
        <taxon>Sordariomycetes</taxon>
        <taxon>Xylariomycetidae</taxon>
        <taxon>Amphisphaeriales</taxon>
        <taxon>Pseudomassariaceae</taxon>
        <taxon>Pseudomassariella</taxon>
    </lineage>
</organism>
<dbReference type="InParanoid" id="A0A1Y2EJD2"/>
<gene>
    <name evidence="2" type="ORF">BCR38DRAFT_308739</name>
</gene>
<feature type="compositionally biased region" description="Polar residues" evidence="1">
    <location>
        <begin position="512"/>
        <end position="521"/>
    </location>
</feature>
<protein>
    <submittedName>
        <fullName evidence="2">Mitochondrial protein Pet127-domain-containing protein</fullName>
    </submittedName>
</protein>
<feature type="compositionally biased region" description="Acidic residues" evidence="1">
    <location>
        <begin position="526"/>
        <end position="540"/>
    </location>
</feature>
<accession>A0A1Y2EJD2</accession>